<dbReference type="PANTHER" id="PTHR14187">
    <property type="entry name" value="ALPHA KINASE/ELONGATION FACTOR 2 KINASE"/>
    <property type="match status" value="1"/>
</dbReference>
<reference evidence="1" key="1">
    <citation type="journal article" date="2019" name="bioRxiv">
        <title>The Genome of the Zebra Mussel, Dreissena polymorpha: A Resource for Invasive Species Research.</title>
        <authorList>
            <person name="McCartney M.A."/>
            <person name="Auch B."/>
            <person name="Kono T."/>
            <person name="Mallez S."/>
            <person name="Zhang Y."/>
            <person name="Obille A."/>
            <person name="Becker A."/>
            <person name="Abrahante J.E."/>
            <person name="Garbe J."/>
            <person name="Badalamenti J.P."/>
            <person name="Herman A."/>
            <person name="Mangelson H."/>
            <person name="Liachko I."/>
            <person name="Sullivan S."/>
            <person name="Sone E.D."/>
            <person name="Koren S."/>
            <person name="Silverstein K.A.T."/>
            <person name="Beckman K.B."/>
            <person name="Gohl D.M."/>
        </authorList>
    </citation>
    <scope>NUCLEOTIDE SEQUENCE</scope>
    <source>
        <strain evidence="1">Duluth1</strain>
        <tissue evidence="1">Whole animal</tissue>
    </source>
</reference>
<accession>A0A9D4G362</accession>
<name>A0A9D4G362_DREPO</name>
<sequence length="258" mass="28653">MKISSDIIMAGINSDRLKLALEPEAAVVCCEALEHTLTGQKFMVVDIGGGTADISVHEKQTDGSLKNIYALVGVLGELDGFAESPYVQQSIHKALPNKRLIVPGEAGLAVLKGAVMFGHKPDITSSRVMDYTYGIREWIIKNVFEVFVRVNEDVPVDSKVERLTTPHSKSSRIPIYRTRVRDPVFTTDPGCELIVTVEILRNFKQSDIQGIRQGPGLHKISRMLKHKTAFMFEDTKLLIKQTNTKPGKEHTLTLDLNT</sequence>
<dbReference type="PANTHER" id="PTHR14187:SF5">
    <property type="entry name" value="HEAT SHOCK 70 KDA PROTEIN 12A"/>
    <property type="match status" value="1"/>
</dbReference>
<dbReference type="EMBL" id="JAIWYP010000006">
    <property type="protein sequence ID" value="KAH3806717.1"/>
    <property type="molecule type" value="Genomic_DNA"/>
</dbReference>
<organism evidence="1 2">
    <name type="scientific">Dreissena polymorpha</name>
    <name type="common">Zebra mussel</name>
    <name type="synonym">Mytilus polymorpha</name>
    <dbReference type="NCBI Taxonomy" id="45954"/>
    <lineage>
        <taxon>Eukaryota</taxon>
        <taxon>Metazoa</taxon>
        <taxon>Spiralia</taxon>
        <taxon>Lophotrochozoa</taxon>
        <taxon>Mollusca</taxon>
        <taxon>Bivalvia</taxon>
        <taxon>Autobranchia</taxon>
        <taxon>Heteroconchia</taxon>
        <taxon>Euheterodonta</taxon>
        <taxon>Imparidentia</taxon>
        <taxon>Neoheterodontei</taxon>
        <taxon>Myida</taxon>
        <taxon>Dreissenoidea</taxon>
        <taxon>Dreissenidae</taxon>
        <taxon>Dreissena</taxon>
    </lineage>
</organism>
<evidence type="ECO:0000313" key="2">
    <source>
        <dbReference type="Proteomes" id="UP000828390"/>
    </source>
</evidence>
<proteinExistence type="predicted"/>
<keyword evidence="2" id="KW-1185">Reference proteome</keyword>
<gene>
    <name evidence="1" type="ORF">DPMN_135041</name>
</gene>
<evidence type="ECO:0000313" key="1">
    <source>
        <dbReference type="EMBL" id="KAH3806717.1"/>
    </source>
</evidence>
<dbReference type="AlphaFoldDB" id="A0A9D4G362"/>
<dbReference type="Gene3D" id="3.30.420.40">
    <property type="match status" value="2"/>
</dbReference>
<reference evidence="1" key="2">
    <citation type="submission" date="2020-11" db="EMBL/GenBank/DDBJ databases">
        <authorList>
            <person name="McCartney M.A."/>
            <person name="Auch B."/>
            <person name="Kono T."/>
            <person name="Mallez S."/>
            <person name="Becker A."/>
            <person name="Gohl D.M."/>
            <person name="Silverstein K.A.T."/>
            <person name="Koren S."/>
            <person name="Bechman K.B."/>
            <person name="Herman A."/>
            <person name="Abrahante J.E."/>
            <person name="Garbe J."/>
        </authorList>
    </citation>
    <scope>NUCLEOTIDE SEQUENCE</scope>
    <source>
        <strain evidence="1">Duluth1</strain>
        <tissue evidence="1">Whole animal</tissue>
    </source>
</reference>
<protein>
    <submittedName>
        <fullName evidence="1">Uncharacterized protein</fullName>
    </submittedName>
</protein>
<dbReference type="Proteomes" id="UP000828390">
    <property type="component" value="Unassembled WGS sequence"/>
</dbReference>
<comment type="caution">
    <text evidence="1">The sequence shown here is derived from an EMBL/GenBank/DDBJ whole genome shotgun (WGS) entry which is preliminary data.</text>
</comment>